<accession>A0A9W7ZL36</accession>
<dbReference type="PANTHER" id="PTHR46007">
    <property type="entry name" value="MEDIATOR OF RNA POLYMERASE II TRANSCRIPTION SUBUNIT 12"/>
    <property type="match status" value="1"/>
</dbReference>
<protein>
    <submittedName>
        <fullName evidence="2">Uncharacterized protein</fullName>
    </submittedName>
</protein>
<feature type="region of interest" description="Disordered" evidence="1">
    <location>
        <begin position="734"/>
        <end position="756"/>
    </location>
</feature>
<name>A0A9W7ZL36_9FUNG</name>
<dbReference type="EMBL" id="JANBPU010000417">
    <property type="protein sequence ID" value="KAJ1911725.1"/>
    <property type="molecule type" value="Genomic_DNA"/>
</dbReference>
<sequence>MSQEHRKNRGKKTFKNDKWKITINANDLCEGSSTNSAIGAIDLTSAEPTALSQNFQDKKFMKMGGCTATVMYPIGDNPGPVQLAAASVQYQSQQQQQEEQEPGVPIPVLTDQSQLFQSYPLGYEDNGGLCPPPEQDQQQQPNQGKEYAPTSIDSDSFFYQTPENMDLNQQEFQQQQQQPHQYIGSSGVNAGTGNNIANIGNISSDCFYPYLTQYPQTVPSGAVVVSNQQPSFWNFELNNNASMVFNNGIMFGQVGGAGADSFVMPPPPPPPPPTAMQVLGQVGFSQQPLQPLYAQQIQQPQMTWKSYKSLHPTTVGAAAARSFQKQHQTQNEPYGVSSNEIPRKRSSSAILPTSIAAATTTTTNTCLAGAEINDSCTVANSSKMTTKEQAKISATKKRVRILIPEHKEESEQQQQLASQPENNIDDNGDDFKALTTKQLLRHFGKIKSELHRRSGLAKKERRRKRSQYDVVSEINNRILINSQNFEDMLSQIPEFRNLVSSLILNTSKGIVSDGSHRNSGSSSISISIGVSNGCSRQEQKQPQHYSNGLDEFKTFCLKLAEIYKKTNLLQQAILATTTNTAGILSAGSSDKVQMEIEKQRHRDVQRNHLLNISYYCYQDSQHTNLISNQGKFHVFCDDTNPTRGYTLNVRAILLDTILLMEYLENPVGFEVGFTNYLVNNHNNDNINNRVRNGGGGGGGGGEGYEQLVWKRQFVITKFIMLIIRNHMLNTNTSASASASTEGENPQNSHDPNRRDSCRISDENEFEFIMLQTFMVVNRIFQKYCQFVVDTAAIATNLTAKDSLSFGRNEIVGDGDSASSQLFYSFYPPSPTKTLKVYDHFVGYLTEKLGLGHLKISSTATGIDGTISGEGGNGRFGVELEYVPDSDEKQDPQIQDAILPECFKYVRKYVVRDYYMKCCLYDKELDVVESIYNLKAKLDIISIRHGFEVYSE</sequence>
<dbReference type="PANTHER" id="PTHR46007:SF8">
    <property type="entry name" value="C2H2-TYPE DOMAIN-CONTAINING PROTEIN"/>
    <property type="match status" value="1"/>
</dbReference>
<dbReference type="GO" id="GO:0003713">
    <property type="term" value="F:transcription coactivator activity"/>
    <property type="evidence" value="ECO:0007669"/>
    <property type="project" value="TreeGrafter"/>
</dbReference>
<feature type="compositionally biased region" description="Low complexity" evidence="1">
    <location>
        <begin position="412"/>
        <end position="421"/>
    </location>
</feature>
<feature type="region of interest" description="Disordered" evidence="1">
    <location>
        <begin position="121"/>
        <end position="155"/>
    </location>
</feature>
<evidence type="ECO:0000313" key="2">
    <source>
        <dbReference type="EMBL" id="KAJ1911725.1"/>
    </source>
</evidence>
<dbReference type="GO" id="GO:0045944">
    <property type="term" value="P:positive regulation of transcription by RNA polymerase II"/>
    <property type="evidence" value="ECO:0007669"/>
    <property type="project" value="TreeGrafter"/>
</dbReference>
<feature type="region of interest" description="Disordered" evidence="1">
    <location>
        <begin position="406"/>
        <end position="428"/>
    </location>
</feature>
<dbReference type="Proteomes" id="UP001150538">
    <property type="component" value="Unassembled WGS sequence"/>
</dbReference>
<keyword evidence="3" id="KW-1185">Reference proteome</keyword>
<evidence type="ECO:0000313" key="3">
    <source>
        <dbReference type="Proteomes" id="UP001150538"/>
    </source>
</evidence>
<gene>
    <name evidence="2" type="ORF">H4219_005849</name>
</gene>
<dbReference type="AlphaFoldDB" id="A0A9W7ZL36"/>
<evidence type="ECO:0000256" key="1">
    <source>
        <dbReference type="SAM" id="MobiDB-lite"/>
    </source>
</evidence>
<organism evidence="2 3">
    <name type="scientific">Mycoemilia scoparia</name>
    <dbReference type="NCBI Taxonomy" id="417184"/>
    <lineage>
        <taxon>Eukaryota</taxon>
        <taxon>Fungi</taxon>
        <taxon>Fungi incertae sedis</taxon>
        <taxon>Zoopagomycota</taxon>
        <taxon>Kickxellomycotina</taxon>
        <taxon>Kickxellomycetes</taxon>
        <taxon>Kickxellales</taxon>
        <taxon>Kickxellaceae</taxon>
        <taxon>Mycoemilia</taxon>
    </lineage>
</organism>
<comment type="caution">
    <text evidence="2">The sequence shown here is derived from an EMBL/GenBank/DDBJ whole genome shotgun (WGS) entry which is preliminary data.</text>
</comment>
<dbReference type="GO" id="GO:0016592">
    <property type="term" value="C:mediator complex"/>
    <property type="evidence" value="ECO:0007669"/>
    <property type="project" value="TreeGrafter"/>
</dbReference>
<proteinExistence type="predicted"/>
<reference evidence="2" key="1">
    <citation type="submission" date="2022-07" db="EMBL/GenBank/DDBJ databases">
        <title>Phylogenomic reconstructions and comparative analyses of Kickxellomycotina fungi.</title>
        <authorList>
            <person name="Reynolds N.K."/>
            <person name="Stajich J.E."/>
            <person name="Barry K."/>
            <person name="Grigoriev I.V."/>
            <person name="Crous P."/>
            <person name="Smith M.E."/>
        </authorList>
    </citation>
    <scope>NUCLEOTIDE SEQUENCE</scope>
    <source>
        <strain evidence="2">NBRC 100468</strain>
    </source>
</reference>
<dbReference type="InterPro" id="IPR051647">
    <property type="entry name" value="Mediator_comp_sub12"/>
</dbReference>